<dbReference type="InterPro" id="IPR050964">
    <property type="entry name" value="Striated_Muscle_Regulatory"/>
</dbReference>
<feature type="compositionally biased region" description="Polar residues" evidence="2">
    <location>
        <begin position="159"/>
        <end position="174"/>
    </location>
</feature>
<feature type="compositionally biased region" description="Polar residues" evidence="2">
    <location>
        <begin position="141"/>
        <end position="152"/>
    </location>
</feature>
<dbReference type="OrthoDB" id="443915at2759"/>
<dbReference type="SUPFAM" id="SSF49265">
    <property type="entry name" value="Fibronectin type III"/>
    <property type="match status" value="5"/>
</dbReference>
<evidence type="ECO:0000313" key="5">
    <source>
        <dbReference type="EMBL" id="CAE1309715.1"/>
    </source>
</evidence>
<feature type="domain" description="Fibronectin type-III" evidence="4">
    <location>
        <begin position="684"/>
        <end position="775"/>
    </location>
</feature>
<gene>
    <name evidence="5" type="ORF">SPHA_61392</name>
</gene>
<feature type="domain" description="Fibronectin type-III" evidence="4">
    <location>
        <begin position="585"/>
        <end position="680"/>
    </location>
</feature>
<dbReference type="AlphaFoldDB" id="A0A812DWX7"/>
<accession>A0A812DWX7</accession>
<feature type="domain" description="Fibronectin type-III" evidence="4">
    <location>
        <begin position="397"/>
        <end position="486"/>
    </location>
</feature>
<feature type="domain" description="Fibronectin type-III" evidence="4">
    <location>
        <begin position="205"/>
        <end position="297"/>
    </location>
</feature>
<keyword evidence="3" id="KW-0472">Membrane</keyword>
<dbReference type="InterPro" id="IPR036116">
    <property type="entry name" value="FN3_sf"/>
</dbReference>
<feature type="compositionally biased region" description="Basic residues" evidence="2">
    <location>
        <begin position="113"/>
        <end position="122"/>
    </location>
</feature>
<feature type="domain" description="Fibronectin type-III" evidence="4">
    <location>
        <begin position="959"/>
        <end position="1058"/>
    </location>
</feature>
<dbReference type="Gene3D" id="2.60.40.10">
    <property type="entry name" value="Immunoglobulins"/>
    <property type="match status" value="9"/>
</dbReference>
<feature type="domain" description="Fibronectin type-III" evidence="4">
    <location>
        <begin position="776"/>
        <end position="866"/>
    </location>
</feature>
<keyword evidence="6" id="KW-1185">Reference proteome</keyword>
<dbReference type="InterPro" id="IPR003961">
    <property type="entry name" value="FN3_dom"/>
</dbReference>
<feature type="transmembrane region" description="Helical" evidence="3">
    <location>
        <begin position="1077"/>
        <end position="1100"/>
    </location>
</feature>
<dbReference type="PROSITE" id="PS50853">
    <property type="entry name" value="FN3"/>
    <property type="match status" value="9"/>
</dbReference>
<evidence type="ECO:0000256" key="1">
    <source>
        <dbReference type="ARBA" id="ARBA00022737"/>
    </source>
</evidence>
<keyword evidence="1" id="KW-0677">Repeat</keyword>
<dbReference type="EMBL" id="CAHIKZ030004333">
    <property type="protein sequence ID" value="CAE1309715.1"/>
    <property type="molecule type" value="Genomic_DNA"/>
</dbReference>
<comment type="caution">
    <text evidence="5">The sequence shown here is derived from an EMBL/GenBank/DDBJ whole genome shotgun (WGS) entry which is preliminary data.</text>
</comment>
<evidence type="ECO:0000256" key="3">
    <source>
        <dbReference type="SAM" id="Phobius"/>
    </source>
</evidence>
<dbReference type="Pfam" id="PF00041">
    <property type="entry name" value="fn3"/>
    <property type="match status" value="5"/>
</dbReference>
<dbReference type="PRINTS" id="PR00014">
    <property type="entry name" value="FNTYPEIII"/>
</dbReference>
<dbReference type="Proteomes" id="UP000597762">
    <property type="component" value="Unassembled WGS sequence"/>
</dbReference>
<organism evidence="5 6">
    <name type="scientific">Acanthosepion pharaonis</name>
    <name type="common">Pharaoh cuttlefish</name>
    <name type="synonym">Sepia pharaonis</name>
    <dbReference type="NCBI Taxonomy" id="158019"/>
    <lineage>
        <taxon>Eukaryota</taxon>
        <taxon>Metazoa</taxon>
        <taxon>Spiralia</taxon>
        <taxon>Lophotrochozoa</taxon>
        <taxon>Mollusca</taxon>
        <taxon>Cephalopoda</taxon>
        <taxon>Coleoidea</taxon>
        <taxon>Decapodiformes</taxon>
        <taxon>Sepiida</taxon>
        <taxon>Sepiina</taxon>
        <taxon>Sepiidae</taxon>
        <taxon>Acanthosepion</taxon>
    </lineage>
</organism>
<dbReference type="PANTHER" id="PTHR13817:SF44">
    <property type="entry name" value="FIBRONECTIN TYPE III DOMAIN CONTAINING 3B"/>
    <property type="match status" value="1"/>
</dbReference>
<name>A0A812DWX7_ACAPH</name>
<dbReference type="PANTHER" id="PTHR13817">
    <property type="entry name" value="TITIN"/>
    <property type="match status" value="1"/>
</dbReference>
<feature type="domain" description="Fibronectin type-III" evidence="4">
    <location>
        <begin position="489"/>
        <end position="584"/>
    </location>
</feature>
<feature type="compositionally biased region" description="Low complexity" evidence="2">
    <location>
        <begin position="66"/>
        <end position="76"/>
    </location>
</feature>
<feature type="domain" description="Fibronectin type-III" evidence="4">
    <location>
        <begin position="867"/>
        <end position="956"/>
    </location>
</feature>
<proteinExistence type="predicted"/>
<protein>
    <submittedName>
        <fullName evidence="5">Fibronectin type-III domain-containing protein 3a</fullName>
    </submittedName>
</protein>
<feature type="domain" description="Fibronectin type-III" evidence="4">
    <location>
        <begin position="301"/>
        <end position="393"/>
    </location>
</feature>
<dbReference type="CDD" id="cd00063">
    <property type="entry name" value="FN3"/>
    <property type="match status" value="8"/>
</dbReference>
<dbReference type="InterPro" id="IPR013783">
    <property type="entry name" value="Ig-like_fold"/>
</dbReference>
<keyword evidence="3" id="KW-1133">Transmembrane helix</keyword>
<reference evidence="5" key="1">
    <citation type="submission" date="2021-01" db="EMBL/GenBank/DDBJ databases">
        <authorList>
            <person name="Li R."/>
            <person name="Bekaert M."/>
        </authorList>
    </citation>
    <scope>NUCLEOTIDE SEQUENCE</scope>
    <source>
        <strain evidence="5">Farmed</strain>
    </source>
</reference>
<feature type="region of interest" description="Disordered" evidence="2">
    <location>
        <begin position="52"/>
        <end position="180"/>
    </location>
</feature>
<evidence type="ECO:0000256" key="2">
    <source>
        <dbReference type="SAM" id="MobiDB-lite"/>
    </source>
</evidence>
<keyword evidence="3" id="KW-0812">Transmembrane</keyword>
<sequence length="1131" mass="125118">MVQQIVDEHGILTNVILAPQMPGMPPGTPMTGGPNNAPHYYNPYSSHFPTPHPQYQPHHHGHHGAASHMHPSVTGHPHMHGTPPPHTCNSLAPPVHAAGPSPPINSVEERNRQRSWHGKSKSRKPEEGYYYRAPPRRNKSNKSTNSAVTISVNGDVHHQNNMATNTTISSTENGAEQEEERKMLQQPMSILHESKFTEEILKQIVPQCQVKEVESRSASIDLTPPDCGENEYDFIFELLLSEKGRESKYKLVYTGVSRVINLKDLKPACEYFLRACTKIEDFKGNLSEPISFKTLPCEPDPPQHPRLSSKSKTGLVLKWNAACENGSKISTYSLEYDQGLNNGQFVEVYNGLLKQARIQQLQAGTKYTFRLAAINNNGKSRFSEPVSFHTSGCAPSQPEHPKLDKAFINSLVLSWVKRTNDETFVLQMEDESTGYGFRITYNGPNTTYQVVELRRNTEYKFRLAAKNDEGQSKWSDIVSYCTLPEPPLPPGKLQVKGKIHAFYFKITWALNFRSPKDDGGSNISSYHVEIDDGSGFHNIYKGLDTECTCDGLTPGNTYKVQVGCSGPGGKSEFSEICIVTTTPVVPGHCQAPKLQGKPKAKSLNLRWGTPANDGGSAVTDYIVQMVSPDNTTREVYKGRDTECVVAGLLPGRPYLFQVRCANKIGAGPWSESLEVVSGPGVPDAPKLPTATCKSPHCIQVNWEKPVNNGATITDYRLEWQHKEDADFTQLHVGPQRKFEAKNLAPATKYSFRVLAINSAGPSPYSPVCQCQTTPSSPAAVVHYRVHSTATDILLKWEEPHSNGSEIIAYNIDIGDKSLINISSASEYRISNLLPDTAYRIRIQAVNVIGPGAFSTPIKVVTKSLPPPPPSLECVSIAHNSLKLKWGDGRNPDLINYQLELGKDDKNFQLVYSGSAHVHKVGKLSELTSYDFRILAINEAGCGEYSNIYKFSTTKAPPPPLKAPKVSEITINSCMVEWQGCKQMGVDSVIYQLQILCIGKGEHEYKSVYRGPETSFSVQNLSSRCDYQMRVGAIRICSDGLPDVTGAFSPGMPFTTLSPEPVRAVESRPPTVMKAPKFIFFLFTLLLLSSHFFFSNFHLFFSPPPPASLHPLLCFTYNDAPLSPSLCPRCKL</sequence>
<evidence type="ECO:0000259" key="4">
    <source>
        <dbReference type="PROSITE" id="PS50853"/>
    </source>
</evidence>
<dbReference type="SMART" id="SM00060">
    <property type="entry name" value="FN3"/>
    <property type="match status" value="9"/>
</dbReference>
<evidence type="ECO:0000313" key="6">
    <source>
        <dbReference type="Proteomes" id="UP000597762"/>
    </source>
</evidence>